<dbReference type="EMBL" id="BLLF01000181">
    <property type="protein sequence ID" value="GFH08742.1"/>
    <property type="molecule type" value="Genomic_DNA"/>
</dbReference>
<proteinExistence type="predicted"/>
<evidence type="ECO:0000313" key="2">
    <source>
        <dbReference type="Proteomes" id="UP000485058"/>
    </source>
</evidence>
<gene>
    <name evidence="1" type="ORF">HaLaN_03759</name>
</gene>
<dbReference type="Proteomes" id="UP000485058">
    <property type="component" value="Unassembled WGS sequence"/>
</dbReference>
<evidence type="ECO:0000313" key="1">
    <source>
        <dbReference type="EMBL" id="GFH08742.1"/>
    </source>
</evidence>
<accession>A0A699Z084</accession>
<reference evidence="1 2" key="1">
    <citation type="submission" date="2020-02" db="EMBL/GenBank/DDBJ databases">
        <title>Draft genome sequence of Haematococcus lacustris strain NIES-144.</title>
        <authorList>
            <person name="Morimoto D."/>
            <person name="Nakagawa S."/>
            <person name="Yoshida T."/>
            <person name="Sawayama S."/>
        </authorList>
    </citation>
    <scope>NUCLEOTIDE SEQUENCE [LARGE SCALE GENOMIC DNA]</scope>
    <source>
        <strain evidence="1 2">NIES-144</strain>
    </source>
</reference>
<organism evidence="1 2">
    <name type="scientific">Haematococcus lacustris</name>
    <name type="common">Green alga</name>
    <name type="synonym">Haematococcus pluvialis</name>
    <dbReference type="NCBI Taxonomy" id="44745"/>
    <lineage>
        <taxon>Eukaryota</taxon>
        <taxon>Viridiplantae</taxon>
        <taxon>Chlorophyta</taxon>
        <taxon>core chlorophytes</taxon>
        <taxon>Chlorophyceae</taxon>
        <taxon>CS clade</taxon>
        <taxon>Chlamydomonadales</taxon>
        <taxon>Haematococcaceae</taxon>
        <taxon>Haematococcus</taxon>
    </lineage>
</organism>
<protein>
    <submittedName>
        <fullName evidence="1">Uncharacterized protein</fullName>
    </submittedName>
</protein>
<sequence>MECPANTQRDACRAPRRGDESIYSCSSLAKYINWVGAHQVSAELQPSYYQSGAPKMGLVIFMQILTLYCTVFDSVCHIDTGELLRVYRQAAR</sequence>
<name>A0A699Z084_HAELA</name>
<comment type="caution">
    <text evidence="1">The sequence shown here is derived from an EMBL/GenBank/DDBJ whole genome shotgun (WGS) entry which is preliminary data.</text>
</comment>
<dbReference type="AlphaFoldDB" id="A0A699Z084"/>
<keyword evidence="2" id="KW-1185">Reference proteome</keyword>